<dbReference type="EMBL" id="JAHDYR010000035">
    <property type="protein sequence ID" value="KAG9392642.1"/>
    <property type="molecule type" value="Genomic_DNA"/>
</dbReference>
<proteinExistence type="predicted"/>
<comment type="caution">
    <text evidence="2">The sequence shown here is derived from an EMBL/GenBank/DDBJ whole genome shotgun (WGS) entry which is preliminary data.</text>
</comment>
<evidence type="ECO:0000313" key="2">
    <source>
        <dbReference type="EMBL" id="KAG9392642.1"/>
    </source>
</evidence>
<organism evidence="2 3">
    <name type="scientific">Carpediemonas membranifera</name>
    <dbReference type="NCBI Taxonomy" id="201153"/>
    <lineage>
        <taxon>Eukaryota</taxon>
        <taxon>Metamonada</taxon>
        <taxon>Carpediemonas-like organisms</taxon>
        <taxon>Carpediemonas</taxon>
    </lineage>
</organism>
<accession>A0A8J6B4C3</accession>
<dbReference type="AlphaFoldDB" id="A0A8J6B4C3"/>
<sequence length="154" mass="17003">MPSKKKAGSDALDVFESLAAIFAQDEGNFFEKMNALSAVANCLQIPSSTFQSIITGSRSGTGKRKSKRNIKDEDYNPGSSKKAAKSSSKASSSPLQIQVFSDPIFQRLDKQLIDELMALKDRPTTLNADTALDMLVRVREHKMVLNQRYDEIAD</sequence>
<evidence type="ECO:0000256" key="1">
    <source>
        <dbReference type="SAM" id="MobiDB-lite"/>
    </source>
</evidence>
<feature type="region of interest" description="Disordered" evidence="1">
    <location>
        <begin position="53"/>
        <end position="95"/>
    </location>
</feature>
<dbReference type="Proteomes" id="UP000717585">
    <property type="component" value="Unassembled WGS sequence"/>
</dbReference>
<feature type="compositionally biased region" description="Low complexity" evidence="1">
    <location>
        <begin position="79"/>
        <end position="93"/>
    </location>
</feature>
<name>A0A8J6B4C3_9EUKA</name>
<gene>
    <name evidence="2" type="ORF">J8273_5999</name>
</gene>
<protein>
    <submittedName>
        <fullName evidence="2">Uncharacterized protein</fullName>
    </submittedName>
</protein>
<keyword evidence="3" id="KW-1185">Reference proteome</keyword>
<reference evidence="2" key="1">
    <citation type="submission" date="2021-05" db="EMBL/GenBank/DDBJ databases">
        <title>A free-living protist that lacks canonical eukaryotic 1 DNA replication and segregation systems.</title>
        <authorList>
            <person name="Salas-Leiva D.E."/>
            <person name="Tromer E.C."/>
            <person name="Curtis B.A."/>
            <person name="Jerlstrom-Hultqvist J."/>
            <person name="Kolisko M."/>
            <person name="Yi Z."/>
            <person name="Salas-Leiva J.S."/>
            <person name="Gallot-Lavallee L."/>
            <person name="Kops G.J.P.L."/>
            <person name="Archibald J.M."/>
            <person name="Simpson A.G.B."/>
            <person name="Roger A.J."/>
        </authorList>
    </citation>
    <scope>NUCLEOTIDE SEQUENCE</scope>
    <source>
        <strain evidence="2">BICM</strain>
    </source>
</reference>
<evidence type="ECO:0000313" key="3">
    <source>
        <dbReference type="Proteomes" id="UP000717585"/>
    </source>
</evidence>